<evidence type="ECO:0000313" key="3">
    <source>
        <dbReference type="Proteomes" id="UP000237923"/>
    </source>
</evidence>
<evidence type="ECO:0000313" key="1">
    <source>
        <dbReference type="EMBL" id="SPD94932.1"/>
    </source>
</evidence>
<dbReference type="GeneID" id="99673236"/>
<dbReference type="Proteomes" id="UP000237923">
    <property type="component" value="Unassembled WGS sequence"/>
</dbReference>
<reference evidence="1 4" key="1">
    <citation type="submission" date="2018-02" db="EMBL/GenBank/DDBJ databases">
        <authorList>
            <person name="Rodrigo-Torres L."/>
            <person name="Arahal R. D."/>
            <person name="Lucena T."/>
        </authorList>
    </citation>
    <scope>NUCLEOTIDE SEQUENCE [LARGE SCALE GENOMIC DNA]</scope>
    <source>
        <strain evidence="1 4">CECT 8486</strain>
    </source>
</reference>
<dbReference type="AlphaFoldDB" id="A0A2N9KGE8"/>
<sequence length="96" mass="11487">MGFFKILHDYVKDNYENGIYRENEKWFEKDKNSVDDYQLGYEQAKRDYHKHHTFKRFPSTAANFINIVANNKAVEVSKFISGYENAKHDILTKKTF</sequence>
<gene>
    <name evidence="1" type="ORF">LES8486_01989</name>
    <name evidence="2" type="ORF">LES9216_01989</name>
</gene>
<protein>
    <submittedName>
        <fullName evidence="2">Uncharacterized protein</fullName>
    </submittedName>
</protein>
<evidence type="ECO:0000313" key="4">
    <source>
        <dbReference type="Proteomes" id="UP000239237"/>
    </source>
</evidence>
<dbReference type="RefSeq" id="WP_072612889.1">
    <property type="nucleotide sequence ID" value="NZ_AP017935.1"/>
</dbReference>
<evidence type="ECO:0000313" key="2">
    <source>
        <dbReference type="EMBL" id="SPE09794.1"/>
    </source>
</evidence>
<accession>A0A2N9KGE8</accession>
<dbReference type="KEGG" id="lsu:A6B45_00450"/>
<organism evidence="2 3">
    <name type="scientific">Leuconostoc suionicum</name>
    <dbReference type="NCBI Taxonomy" id="1511761"/>
    <lineage>
        <taxon>Bacteria</taxon>
        <taxon>Bacillati</taxon>
        <taxon>Bacillota</taxon>
        <taxon>Bacilli</taxon>
        <taxon>Lactobacillales</taxon>
        <taxon>Lactobacillaceae</taxon>
        <taxon>Leuconostoc</taxon>
    </lineage>
</organism>
<proteinExistence type="predicted"/>
<dbReference type="Proteomes" id="UP000239237">
    <property type="component" value="Unassembled WGS sequence"/>
</dbReference>
<dbReference type="EMBL" id="OKQU01000005">
    <property type="protein sequence ID" value="SPE09794.1"/>
    <property type="molecule type" value="Genomic_DNA"/>
</dbReference>
<reference evidence="2 3" key="2">
    <citation type="submission" date="2018-02" db="EMBL/GenBank/DDBJ databases">
        <authorList>
            <person name="Cohen D.B."/>
            <person name="Kent A.D."/>
        </authorList>
    </citation>
    <scope>NUCLEOTIDE SEQUENCE [LARGE SCALE GENOMIC DNA]</scope>
    <source>
        <strain evidence="2 3">CECT 9216</strain>
    </source>
</reference>
<dbReference type="EMBL" id="OKQR01000006">
    <property type="protein sequence ID" value="SPD94932.1"/>
    <property type="molecule type" value="Genomic_DNA"/>
</dbReference>
<name>A0A2N9KGE8_9LACO</name>
<keyword evidence="4" id="KW-1185">Reference proteome</keyword>